<protein>
    <recommendedName>
        <fullName evidence="3">Sulfurtransferase complex subunit TusB</fullName>
    </recommendedName>
</protein>
<dbReference type="SUPFAM" id="SSF75169">
    <property type="entry name" value="DsrEFH-like"/>
    <property type="match status" value="1"/>
</dbReference>
<organism evidence="1 2">
    <name type="scientific">Idiomarina tyrosinivorans</name>
    <dbReference type="NCBI Taxonomy" id="1445662"/>
    <lineage>
        <taxon>Bacteria</taxon>
        <taxon>Pseudomonadati</taxon>
        <taxon>Pseudomonadota</taxon>
        <taxon>Gammaproteobacteria</taxon>
        <taxon>Alteromonadales</taxon>
        <taxon>Idiomarinaceae</taxon>
        <taxon>Idiomarina</taxon>
    </lineage>
</organism>
<evidence type="ECO:0000313" key="2">
    <source>
        <dbReference type="Proteomes" id="UP000287996"/>
    </source>
</evidence>
<reference evidence="1 2" key="1">
    <citation type="journal article" date="2011" name="Front. Microbiol.">
        <title>Genomic signatures of strain selection and enhancement in Bacillus atrophaeus var. globigii, a historical biowarfare simulant.</title>
        <authorList>
            <person name="Gibbons H.S."/>
            <person name="Broomall S.M."/>
            <person name="McNew L.A."/>
            <person name="Daligault H."/>
            <person name="Chapman C."/>
            <person name="Bruce D."/>
            <person name="Karavis M."/>
            <person name="Krepps M."/>
            <person name="McGregor P.A."/>
            <person name="Hong C."/>
            <person name="Park K.H."/>
            <person name="Akmal A."/>
            <person name="Feldman A."/>
            <person name="Lin J.S."/>
            <person name="Chang W.E."/>
            <person name="Higgs B.W."/>
            <person name="Demirev P."/>
            <person name="Lindquist J."/>
            <person name="Liem A."/>
            <person name="Fochler E."/>
            <person name="Read T.D."/>
            <person name="Tapia R."/>
            <person name="Johnson S."/>
            <person name="Bishop-Lilly K.A."/>
            <person name="Detter C."/>
            <person name="Han C."/>
            <person name="Sozhamannan S."/>
            <person name="Rosenzweig C.N."/>
            <person name="Skowronski E.W."/>
        </authorList>
    </citation>
    <scope>NUCLEOTIDE SEQUENCE [LARGE SCALE GENOMIC DNA]</scope>
    <source>
        <strain evidence="1 2">CC-PW-9</strain>
    </source>
</reference>
<dbReference type="RefSeq" id="WP_126840600.1">
    <property type="nucleotide sequence ID" value="NZ_PIQH01000001.1"/>
</dbReference>
<evidence type="ECO:0008006" key="3">
    <source>
        <dbReference type="Google" id="ProtNLM"/>
    </source>
</evidence>
<proteinExistence type="predicted"/>
<dbReference type="OrthoDB" id="9795117at2"/>
<dbReference type="Gene3D" id="3.40.1260.10">
    <property type="entry name" value="DsrEFH-like"/>
    <property type="match status" value="1"/>
</dbReference>
<dbReference type="EMBL" id="PIQH01000001">
    <property type="protein sequence ID" value="RUO81254.1"/>
    <property type="molecule type" value="Genomic_DNA"/>
</dbReference>
<name>A0A432ZTJ5_9GAMM</name>
<sequence>MNYSALHQVLSLNLSQWLAEHRAQVSQDAAVLLSGKALLQANDSNLSPLKGVACFALANEIAALGITPTTSLTVINDEQWVALTLAAKQVITW</sequence>
<keyword evidence="2" id="KW-1185">Reference proteome</keyword>
<gene>
    <name evidence="1" type="ORF">CWI84_00365</name>
</gene>
<comment type="caution">
    <text evidence="1">The sequence shown here is derived from an EMBL/GenBank/DDBJ whole genome shotgun (WGS) entry which is preliminary data.</text>
</comment>
<accession>A0A432ZTJ5</accession>
<dbReference type="Proteomes" id="UP000287996">
    <property type="component" value="Unassembled WGS sequence"/>
</dbReference>
<dbReference type="InterPro" id="IPR027396">
    <property type="entry name" value="DsrEFH-like"/>
</dbReference>
<dbReference type="AlphaFoldDB" id="A0A432ZTJ5"/>
<evidence type="ECO:0000313" key="1">
    <source>
        <dbReference type="EMBL" id="RUO81254.1"/>
    </source>
</evidence>